<proteinExistence type="predicted"/>
<protein>
    <submittedName>
        <fullName evidence="2">Uncharacterized protein</fullName>
    </submittedName>
</protein>
<dbReference type="AlphaFoldDB" id="A0A091DKY9"/>
<dbReference type="EMBL" id="KN122320">
    <property type="protein sequence ID" value="KFO31138.1"/>
    <property type="molecule type" value="Genomic_DNA"/>
</dbReference>
<dbReference type="Proteomes" id="UP000028990">
    <property type="component" value="Unassembled WGS sequence"/>
</dbReference>
<evidence type="ECO:0000256" key="1">
    <source>
        <dbReference type="SAM" id="MobiDB-lite"/>
    </source>
</evidence>
<reference evidence="2 3" key="1">
    <citation type="submission" date="2013-11" db="EMBL/GenBank/DDBJ databases">
        <title>The Damaraland mole rat (Fukomys damarensis) genome and evolution of African mole rats.</title>
        <authorList>
            <person name="Gladyshev V.N."/>
            <person name="Fang X."/>
        </authorList>
    </citation>
    <scope>NUCLEOTIDE SEQUENCE [LARGE SCALE GENOMIC DNA]</scope>
    <source>
        <tissue evidence="2">Liver</tissue>
    </source>
</reference>
<feature type="region of interest" description="Disordered" evidence="1">
    <location>
        <begin position="100"/>
        <end position="120"/>
    </location>
</feature>
<evidence type="ECO:0000313" key="2">
    <source>
        <dbReference type="EMBL" id="KFO31138.1"/>
    </source>
</evidence>
<organism evidence="2 3">
    <name type="scientific">Fukomys damarensis</name>
    <name type="common">Damaraland mole rat</name>
    <name type="synonym">Cryptomys damarensis</name>
    <dbReference type="NCBI Taxonomy" id="885580"/>
    <lineage>
        <taxon>Eukaryota</taxon>
        <taxon>Metazoa</taxon>
        <taxon>Chordata</taxon>
        <taxon>Craniata</taxon>
        <taxon>Vertebrata</taxon>
        <taxon>Euteleostomi</taxon>
        <taxon>Mammalia</taxon>
        <taxon>Eutheria</taxon>
        <taxon>Euarchontoglires</taxon>
        <taxon>Glires</taxon>
        <taxon>Rodentia</taxon>
        <taxon>Hystricomorpha</taxon>
        <taxon>Bathyergidae</taxon>
        <taxon>Fukomys</taxon>
    </lineage>
</organism>
<keyword evidence="3" id="KW-1185">Reference proteome</keyword>
<sequence length="147" mass="16446">MPAEVEQGIDMVPADAFAAVTSRSDSISYYATGQFPGSTAQNEVTGELRQTRPCLWAPVPTLAQRKLVLTYLHQQIEGASEMQVKDNEKADPGARSAVLYSREEDKEEEEEEGFQRADGAFLSQFSPPKARKLFKERWFGLPSDQLF</sequence>
<name>A0A091DKY9_FUKDA</name>
<accession>A0A091DKY9</accession>
<gene>
    <name evidence="2" type="ORF">H920_07432</name>
</gene>
<evidence type="ECO:0000313" key="3">
    <source>
        <dbReference type="Proteomes" id="UP000028990"/>
    </source>
</evidence>